<dbReference type="AlphaFoldDB" id="A0AAD7EBL8"/>
<sequence>MSVGSIDLKLGSGHAPTLYASMRKFSRVHQMWYECKLLRLSDGGTLGLDFAPVDTTDLDDRQIIVVVPGSTGGKLIRPTNLNHEIEFAQAPTRRPGVPVLVTSPRLYTAGHTDDLTLVLIYIS</sequence>
<proteinExistence type="predicted"/>
<comment type="caution">
    <text evidence="1">The sequence shown here is derived from an EMBL/GenBank/DDBJ whole genome shotgun (WGS) entry which is preliminary data.</text>
</comment>
<protein>
    <submittedName>
        <fullName evidence="1">Uncharacterized protein</fullName>
    </submittedName>
</protein>
<gene>
    <name evidence="1" type="ORF">DFH08DRAFT_974678</name>
</gene>
<reference evidence="1" key="1">
    <citation type="submission" date="2023-03" db="EMBL/GenBank/DDBJ databases">
        <title>Massive genome expansion in bonnet fungi (Mycena s.s.) driven by repeated elements and novel gene families across ecological guilds.</title>
        <authorList>
            <consortium name="Lawrence Berkeley National Laboratory"/>
            <person name="Harder C.B."/>
            <person name="Miyauchi S."/>
            <person name="Viragh M."/>
            <person name="Kuo A."/>
            <person name="Thoen E."/>
            <person name="Andreopoulos B."/>
            <person name="Lu D."/>
            <person name="Skrede I."/>
            <person name="Drula E."/>
            <person name="Henrissat B."/>
            <person name="Morin E."/>
            <person name="Kohler A."/>
            <person name="Barry K."/>
            <person name="LaButti K."/>
            <person name="Morin E."/>
            <person name="Salamov A."/>
            <person name="Lipzen A."/>
            <person name="Mereny Z."/>
            <person name="Hegedus B."/>
            <person name="Baldrian P."/>
            <person name="Stursova M."/>
            <person name="Weitz H."/>
            <person name="Taylor A."/>
            <person name="Grigoriev I.V."/>
            <person name="Nagy L.G."/>
            <person name="Martin F."/>
            <person name="Kauserud H."/>
        </authorList>
    </citation>
    <scope>NUCLEOTIDE SEQUENCE</scope>
    <source>
        <strain evidence="1">CBHHK002</strain>
    </source>
</reference>
<dbReference type="Proteomes" id="UP001218218">
    <property type="component" value="Unassembled WGS sequence"/>
</dbReference>
<organism evidence="1 2">
    <name type="scientific">Mycena albidolilacea</name>
    <dbReference type="NCBI Taxonomy" id="1033008"/>
    <lineage>
        <taxon>Eukaryota</taxon>
        <taxon>Fungi</taxon>
        <taxon>Dikarya</taxon>
        <taxon>Basidiomycota</taxon>
        <taxon>Agaricomycotina</taxon>
        <taxon>Agaricomycetes</taxon>
        <taxon>Agaricomycetidae</taxon>
        <taxon>Agaricales</taxon>
        <taxon>Marasmiineae</taxon>
        <taxon>Mycenaceae</taxon>
        <taxon>Mycena</taxon>
    </lineage>
</organism>
<keyword evidence="2" id="KW-1185">Reference proteome</keyword>
<evidence type="ECO:0000313" key="1">
    <source>
        <dbReference type="EMBL" id="KAJ7309423.1"/>
    </source>
</evidence>
<evidence type="ECO:0000313" key="2">
    <source>
        <dbReference type="Proteomes" id="UP001218218"/>
    </source>
</evidence>
<name>A0AAD7EBL8_9AGAR</name>
<accession>A0AAD7EBL8</accession>
<dbReference type="EMBL" id="JARIHO010000081">
    <property type="protein sequence ID" value="KAJ7309423.1"/>
    <property type="molecule type" value="Genomic_DNA"/>
</dbReference>